<dbReference type="InterPro" id="IPR017871">
    <property type="entry name" value="ABC_transporter-like_CS"/>
</dbReference>
<evidence type="ECO:0000256" key="3">
    <source>
        <dbReference type="ARBA" id="ARBA00022741"/>
    </source>
</evidence>
<evidence type="ECO:0000256" key="4">
    <source>
        <dbReference type="ARBA" id="ARBA00022840"/>
    </source>
</evidence>
<dbReference type="Pfam" id="PF00005">
    <property type="entry name" value="ABC_tran"/>
    <property type="match status" value="1"/>
</dbReference>
<dbReference type="SMART" id="SM00382">
    <property type="entry name" value="AAA"/>
    <property type="match status" value="1"/>
</dbReference>
<sequence length="597" mass="64323">MFAAPLGRQLNRRPPGYLVSRSTDGRRLGGALTRPARLHTACPWASLASFRSSSSSSPSSPTRIPAAGAEDGVGADQNAPVAELIRATYCIKEGIPVVQNVSLALRNDEIVSLVGQSGSGKSTILRLFAGLIRPTSGEVFFCGQQLEGVNPRAAIVFQNFALFPWLTVVENVMMGLDTRTSVEERRRMATQMVDLIGLDGYENAFPKELSGGQRQRVGFARALVTHPTLLLLDEPFSALDVLTTENLRSELLSLWMSGSMPTRSILMVTHGIEEAVSLADRIVVLGKAPGHIRAEIPVMLQHPRDRKSDAFQGLVDRVYQIISDDEMPADGNAIGAMTSARRAGRTERFDASQRAPPPTAAPTRAAARGSAAPAATAPPRRGDGHLANTARGSISSAEAARASYAEDGFPMLPPVRIGSVAGLLLLLASESTPVIDLYRLGQSLQLDVDGLYPIVEASEILGLLQVSAGDVSLTDKGHAFVAGSVDERKRIVRETLLVAPDARLIQIIYRLLQQAKQRRIPESLILDTVLDRRFSPSESRRQLDTAIEWGRYAELFAYDSVSGDLFLEEEALPPPPPLSSSSSTEEGAYTDDGPSYP</sequence>
<dbReference type="EMBL" id="JANCYW010000004">
    <property type="protein sequence ID" value="KAK4535316.1"/>
    <property type="molecule type" value="Genomic_DNA"/>
</dbReference>
<dbReference type="PANTHER" id="PTHR42788">
    <property type="entry name" value="TAURINE IMPORT ATP-BINDING PROTEIN-RELATED"/>
    <property type="match status" value="1"/>
</dbReference>
<dbReference type="InterPro" id="IPR027417">
    <property type="entry name" value="P-loop_NTPase"/>
</dbReference>
<dbReference type="GO" id="GO:0005524">
    <property type="term" value="F:ATP binding"/>
    <property type="evidence" value="ECO:0007669"/>
    <property type="project" value="UniProtKB-KW"/>
</dbReference>
<feature type="compositionally biased region" description="Low complexity" evidence="5">
    <location>
        <begin position="52"/>
        <end position="61"/>
    </location>
</feature>
<accession>A0AAV9ITC0</accession>
<dbReference type="InterPro" id="IPR050166">
    <property type="entry name" value="ABC_transporter_ATP-bind"/>
</dbReference>
<dbReference type="Proteomes" id="UP001301350">
    <property type="component" value="Unassembled WGS sequence"/>
</dbReference>
<keyword evidence="3" id="KW-0547">Nucleotide-binding</keyword>
<protein>
    <recommendedName>
        <fullName evidence="1">Probable ATP-dependent transporter ycf16</fullName>
    </recommendedName>
</protein>
<evidence type="ECO:0000256" key="2">
    <source>
        <dbReference type="ARBA" id="ARBA00022448"/>
    </source>
</evidence>
<keyword evidence="8" id="KW-1185">Reference proteome</keyword>
<dbReference type="InterPro" id="IPR003593">
    <property type="entry name" value="AAA+_ATPase"/>
</dbReference>
<proteinExistence type="predicted"/>
<dbReference type="GO" id="GO:0016887">
    <property type="term" value="F:ATP hydrolysis activity"/>
    <property type="evidence" value="ECO:0007669"/>
    <property type="project" value="InterPro"/>
</dbReference>
<feature type="region of interest" description="Disordered" evidence="5">
    <location>
        <begin position="49"/>
        <end position="72"/>
    </location>
</feature>
<dbReference type="CDD" id="cd03293">
    <property type="entry name" value="ABC_NrtD_SsuB_transporters"/>
    <property type="match status" value="1"/>
</dbReference>
<evidence type="ECO:0000313" key="8">
    <source>
        <dbReference type="Proteomes" id="UP001301350"/>
    </source>
</evidence>
<dbReference type="InterPro" id="IPR018632">
    <property type="entry name" value="AAA-associated_dom_C"/>
</dbReference>
<feature type="compositionally biased region" description="Low complexity" evidence="5">
    <location>
        <begin position="361"/>
        <end position="379"/>
    </location>
</feature>
<dbReference type="PROSITE" id="PS00211">
    <property type="entry name" value="ABC_TRANSPORTER_1"/>
    <property type="match status" value="1"/>
</dbReference>
<feature type="region of interest" description="Disordered" evidence="5">
    <location>
        <begin position="337"/>
        <end position="390"/>
    </location>
</feature>
<evidence type="ECO:0000259" key="6">
    <source>
        <dbReference type="PROSITE" id="PS50893"/>
    </source>
</evidence>
<evidence type="ECO:0000313" key="7">
    <source>
        <dbReference type="EMBL" id="KAK4535316.1"/>
    </source>
</evidence>
<keyword evidence="2" id="KW-0813">Transport</keyword>
<dbReference type="PROSITE" id="PS50893">
    <property type="entry name" value="ABC_TRANSPORTER_2"/>
    <property type="match status" value="1"/>
</dbReference>
<dbReference type="AlphaFoldDB" id="A0AAV9ITC0"/>
<gene>
    <name evidence="7" type="ORF">CDCA_CDCA04G1341</name>
</gene>
<dbReference type="Gene3D" id="3.40.50.300">
    <property type="entry name" value="P-loop containing nucleotide triphosphate hydrolases"/>
    <property type="match status" value="1"/>
</dbReference>
<evidence type="ECO:0000256" key="5">
    <source>
        <dbReference type="SAM" id="MobiDB-lite"/>
    </source>
</evidence>
<feature type="domain" description="ABC transporter" evidence="6">
    <location>
        <begin position="79"/>
        <end position="312"/>
    </location>
</feature>
<comment type="caution">
    <text evidence="7">The sequence shown here is derived from an EMBL/GenBank/DDBJ whole genome shotgun (WGS) entry which is preliminary data.</text>
</comment>
<feature type="region of interest" description="Disordered" evidence="5">
    <location>
        <begin position="568"/>
        <end position="597"/>
    </location>
</feature>
<dbReference type="SUPFAM" id="SSF52540">
    <property type="entry name" value="P-loop containing nucleoside triphosphate hydrolases"/>
    <property type="match status" value="1"/>
</dbReference>
<keyword evidence="4" id="KW-0067">ATP-binding</keyword>
<dbReference type="InterPro" id="IPR003439">
    <property type="entry name" value="ABC_transporter-like_ATP-bd"/>
</dbReference>
<dbReference type="PANTHER" id="PTHR42788:SF13">
    <property type="entry name" value="ALIPHATIC SULFONATES IMPORT ATP-BINDING PROTEIN SSUB"/>
    <property type="match status" value="1"/>
</dbReference>
<reference evidence="7 8" key="1">
    <citation type="submission" date="2022-07" db="EMBL/GenBank/DDBJ databases">
        <title>Genome-wide signatures of adaptation to extreme environments.</title>
        <authorList>
            <person name="Cho C.H."/>
            <person name="Yoon H.S."/>
        </authorList>
    </citation>
    <scope>NUCLEOTIDE SEQUENCE [LARGE SCALE GENOMIC DNA]</scope>
    <source>
        <strain evidence="7 8">DBV 063 E5</strain>
    </source>
</reference>
<organism evidence="7 8">
    <name type="scientific">Cyanidium caldarium</name>
    <name type="common">Red alga</name>
    <dbReference type="NCBI Taxonomy" id="2771"/>
    <lineage>
        <taxon>Eukaryota</taxon>
        <taxon>Rhodophyta</taxon>
        <taxon>Bangiophyceae</taxon>
        <taxon>Cyanidiales</taxon>
        <taxon>Cyanidiaceae</taxon>
        <taxon>Cyanidium</taxon>
    </lineage>
</organism>
<dbReference type="Pfam" id="PF09821">
    <property type="entry name" value="AAA_assoc_C"/>
    <property type="match status" value="1"/>
</dbReference>
<name>A0AAV9ITC0_CYACA</name>
<evidence type="ECO:0000256" key="1">
    <source>
        <dbReference type="ARBA" id="ARBA00014334"/>
    </source>
</evidence>